<dbReference type="AlphaFoldDB" id="A0AAJ0C866"/>
<evidence type="ECO:0000313" key="3">
    <source>
        <dbReference type="EMBL" id="KAK1771939.1"/>
    </source>
</evidence>
<accession>A0AAJ0C866</accession>
<name>A0AAJ0C866_9PEZI</name>
<keyword evidence="2" id="KW-0732">Signal</keyword>
<dbReference type="EMBL" id="MU838998">
    <property type="protein sequence ID" value="KAK1771939.1"/>
    <property type="molecule type" value="Genomic_DNA"/>
</dbReference>
<reference evidence="3" key="1">
    <citation type="submission" date="2023-06" db="EMBL/GenBank/DDBJ databases">
        <title>Genome-scale phylogeny and comparative genomics of the fungal order Sordariales.</title>
        <authorList>
            <consortium name="Lawrence Berkeley National Laboratory"/>
            <person name="Hensen N."/>
            <person name="Bonometti L."/>
            <person name="Westerberg I."/>
            <person name="Brannstrom I.O."/>
            <person name="Guillou S."/>
            <person name="Cros-Aarteil S."/>
            <person name="Calhoun S."/>
            <person name="Haridas S."/>
            <person name="Kuo A."/>
            <person name="Mondo S."/>
            <person name="Pangilinan J."/>
            <person name="Riley R."/>
            <person name="Labutti K."/>
            <person name="Andreopoulos B."/>
            <person name="Lipzen A."/>
            <person name="Chen C."/>
            <person name="Yanf M."/>
            <person name="Daum C."/>
            <person name="Ng V."/>
            <person name="Clum A."/>
            <person name="Steindorff A."/>
            <person name="Ohm R."/>
            <person name="Martin F."/>
            <person name="Silar P."/>
            <person name="Natvig D."/>
            <person name="Lalanne C."/>
            <person name="Gautier V."/>
            <person name="Ament-Velasquez S.L."/>
            <person name="Kruys A."/>
            <person name="Hutchinson M.I."/>
            <person name="Powell A.J."/>
            <person name="Barry K."/>
            <person name="Miller A.N."/>
            <person name="Grigoriev I.V."/>
            <person name="Debuchy R."/>
            <person name="Gladieux P."/>
            <person name="Thoren M.H."/>
            <person name="Johannesson H."/>
        </authorList>
    </citation>
    <scope>NUCLEOTIDE SEQUENCE</scope>
    <source>
        <strain evidence="3">8032-3</strain>
    </source>
</reference>
<evidence type="ECO:0000256" key="1">
    <source>
        <dbReference type="SAM" id="MobiDB-lite"/>
    </source>
</evidence>
<proteinExistence type="predicted"/>
<protein>
    <submittedName>
        <fullName evidence="3">Uncharacterized protein</fullName>
    </submittedName>
</protein>
<feature type="signal peptide" evidence="2">
    <location>
        <begin position="1"/>
        <end position="21"/>
    </location>
</feature>
<dbReference type="RefSeq" id="XP_060288152.1">
    <property type="nucleotide sequence ID" value="XM_060430441.1"/>
</dbReference>
<dbReference type="GeneID" id="85313628"/>
<dbReference type="Proteomes" id="UP001244011">
    <property type="component" value="Unassembled WGS sequence"/>
</dbReference>
<evidence type="ECO:0000256" key="2">
    <source>
        <dbReference type="SAM" id="SignalP"/>
    </source>
</evidence>
<comment type="caution">
    <text evidence="3">The sequence shown here is derived from an EMBL/GenBank/DDBJ whole genome shotgun (WGS) entry which is preliminary data.</text>
</comment>
<organism evidence="3 4">
    <name type="scientific">Phialemonium atrogriseum</name>
    <dbReference type="NCBI Taxonomy" id="1093897"/>
    <lineage>
        <taxon>Eukaryota</taxon>
        <taxon>Fungi</taxon>
        <taxon>Dikarya</taxon>
        <taxon>Ascomycota</taxon>
        <taxon>Pezizomycotina</taxon>
        <taxon>Sordariomycetes</taxon>
        <taxon>Sordariomycetidae</taxon>
        <taxon>Cephalothecales</taxon>
        <taxon>Cephalothecaceae</taxon>
        <taxon>Phialemonium</taxon>
    </lineage>
</organism>
<sequence>MFVPNLLTTALLSLLATTALAGASKQDRPCGFKVAPCPTGQTCSRLDTACTRGENCPGVCRSGSPSTPPPTTKTTTTKPEPTRKYESCGGFRVQPRDCPAGQICVDDPFSGGCGMACDAPGICVTPTFCGGFAGVRCEGGLTCVDDPRDDCDPQNGGYDCGGICV</sequence>
<feature type="region of interest" description="Disordered" evidence="1">
    <location>
        <begin position="59"/>
        <end position="84"/>
    </location>
</feature>
<feature type="chain" id="PRO_5042540890" evidence="2">
    <location>
        <begin position="22"/>
        <end position="165"/>
    </location>
</feature>
<gene>
    <name evidence="3" type="ORF">QBC33DRAFT_566072</name>
</gene>
<evidence type="ECO:0000313" key="4">
    <source>
        <dbReference type="Proteomes" id="UP001244011"/>
    </source>
</evidence>
<keyword evidence="4" id="KW-1185">Reference proteome</keyword>